<dbReference type="EMBL" id="JACHFH010000036">
    <property type="protein sequence ID" value="MBB5337176.1"/>
    <property type="molecule type" value="Genomic_DNA"/>
</dbReference>
<dbReference type="Gene3D" id="3.30.70.270">
    <property type="match status" value="1"/>
</dbReference>
<dbReference type="SMART" id="SM00052">
    <property type="entry name" value="EAL"/>
    <property type="match status" value="1"/>
</dbReference>
<dbReference type="InterPro" id="IPR029787">
    <property type="entry name" value="Nucleotide_cyclase"/>
</dbReference>
<dbReference type="PANTHER" id="PTHR33121:SF76">
    <property type="entry name" value="SIGNALING PROTEIN"/>
    <property type="match status" value="1"/>
</dbReference>
<dbReference type="Proteomes" id="UP000559117">
    <property type="component" value="Unassembled WGS sequence"/>
</dbReference>
<dbReference type="AlphaFoldDB" id="A0A840UJ66"/>
<dbReference type="NCBIfam" id="TIGR00254">
    <property type="entry name" value="GGDEF"/>
    <property type="match status" value="1"/>
</dbReference>
<dbReference type="InterPro" id="IPR001633">
    <property type="entry name" value="EAL_dom"/>
</dbReference>
<dbReference type="RefSeq" id="WP_183862779.1">
    <property type="nucleotide sequence ID" value="NZ_JACHFH010000036.1"/>
</dbReference>
<sequence length="595" mass="67425">MKERKELKLILKNKLITPVYQPIVDLKDGSVFAYEALSRGPKNSCLERPDKLFAIADKENVSWELDYLCRSMAIEYAKDKLGSCKLFLNVDAKIMYDEKFHQGSTAEFLKKCDLSPNSIVFEISEKTTINDYKSFCSVLNNYQCQNYKIAIDDVGSGYSGLNLLAQISPQFIKIDIGLVKDIDKNYIGKSIVKALASFAHAANIKIIAEGIERPEEIDILIELGIDYGQGFYLGKPKPEIELIAENIKYHIVKLHKEKENFRTNTLLNMTIGEIASCQTTFSAETQGQVIIDYLNSMQEPLDVIIVENEIPIGLLNHNIFFQQLATKYGIALYSNRPIKLLMKKNPLIIDYKTSIEETAAQALNRDTKHTYDSIIIVKHNKYYGTVTIKKLLEVTTKLELNRARHANPLTGLPGNNVIEWTLAHHLKTPAPFAIIYVDIDNFKVYNDIYGFEAGDNILIATAKLLHQAAIKNNNKFFLGHIGGDDFIIFIPVEKIEDVCNWIIEEFDKEVPNFYSSTHRQRKYIIAKNRSGEVEKFPLMTISLAVLKVENKIGLTSTILASKAAAIKKECKTIHESAFVVRECCDKVLETDSREN</sequence>
<dbReference type="CDD" id="cd01949">
    <property type="entry name" value="GGDEF"/>
    <property type="match status" value="1"/>
</dbReference>
<dbReference type="SUPFAM" id="SSF55073">
    <property type="entry name" value="Nucleotide cyclase"/>
    <property type="match status" value="1"/>
</dbReference>
<proteinExistence type="predicted"/>
<feature type="domain" description="GGDEF" evidence="2">
    <location>
        <begin position="430"/>
        <end position="583"/>
    </location>
</feature>
<dbReference type="SUPFAM" id="SSF141868">
    <property type="entry name" value="EAL domain-like"/>
    <property type="match status" value="1"/>
</dbReference>
<gene>
    <name evidence="3" type="ORF">HNR32_002333</name>
</gene>
<evidence type="ECO:0000313" key="3">
    <source>
        <dbReference type="EMBL" id="MBB5337176.1"/>
    </source>
</evidence>
<keyword evidence="4" id="KW-1185">Reference proteome</keyword>
<dbReference type="PANTHER" id="PTHR33121">
    <property type="entry name" value="CYCLIC DI-GMP PHOSPHODIESTERASE PDEF"/>
    <property type="match status" value="1"/>
</dbReference>
<dbReference type="SUPFAM" id="SSF54631">
    <property type="entry name" value="CBS-domain pair"/>
    <property type="match status" value="1"/>
</dbReference>
<dbReference type="GO" id="GO:0071111">
    <property type="term" value="F:cyclic-guanylate-specific phosphodiesterase activity"/>
    <property type="evidence" value="ECO:0007669"/>
    <property type="project" value="InterPro"/>
</dbReference>
<dbReference type="Pfam" id="PF00990">
    <property type="entry name" value="GGDEF"/>
    <property type="match status" value="1"/>
</dbReference>
<comment type="caution">
    <text evidence="3">The sequence shown here is derived from an EMBL/GenBank/DDBJ whole genome shotgun (WGS) entry which is preliminary data.</text>
</comment>
<accession>A0A840UJ66</accession>
<reference evidence="3 4" key="1">
    <citation type="submission" date="2020-08" db="EMBL/GenBank/DDBJ databases">
        <title>Genomic Encyclopedia of Type Strains, Phase IV (KMG-IV): sequencing the most valuable type-strain genomes for metagenomic binning, comparative biology and taxonomic classification.</title>
        <authorList>
            <person name="Goeker M."/>
        </authorList>
    </citation>
    <scope>NUCLEOTIDE SEQUENCE [LARGE SCALE GENOMIC DNA]</scope>
    <source>
        <strain evidence="3 4">DSM 24661</strain>
    </source>
</reference>
<organism evidence="3 4">
    <name type="scientific">Pectinatus brassicae</name>
    <dbReference type="NCBI Taxonomy" id="862415"/>
    <lineage>
        <taxon>Bacteria</taxon>
        <taxon>Bacillati</taxon>
        <taxon>Bacillota</taxon>
        <taxon>Negativicutes</taxon>
        <taxon>Selenomonadales</taxon>
        <taxon>Selenomonadaceae</taxon>
        <taxon>Pectinatus</taxon>
    </lineage>
</organism>
<evidence type="ECO:0000259" key="1">
    <source>
        <dbReference type="PROSITE" id="PS50883"/>
    </source>
</evidence>
<dbReference type="InterPro" id="IPR043128">
    <property type="entry name" value="Rev_trsase/Diguanyl_cyclase"/>
</dbReference>
<dbReference type="InterPro" id="IPR050706">
    <property type="entry name" value="Cyclic-di-GMP_PDE-like"/>
</dbReference>
<protein>
    <submittedName>
        <fullName evidence="3">Diguanylate cyclase (GGDEF)-like protein</fullName>
    </submittedName>
</protein>
<dbReference type="Pfam" id="PF00563">
    <property type="entry name" value="EAL"/>
    <property type="match status" value="1"/>
</dbReference>
<dbReference type="InterPro" id="IPR000160">
    <property type="entry name" value="GGDEF_dom"/>
</dbReference>
<dbReference type="Gene3D" id="3.20.20.450">
    <property type="entry name" value="EAL domain"/>
    <property type="match status" value="1"/>
</dbReference>
<name>A0A840UJ66_9FIRM</name>
<evidence type="ECO:0000313" key="4">
    <source>
        <dbReference type="Proteomes" id="UP000559117"/>
    </source>
</evidence>
<dbReference type="CDD" id="cd01948">
    <property type="entry name" value="EAL"/>
    <property type="match status" value="1"/>
</dbReference>
<dbReference type="InterPro" id="IPR035919">
    <property type="entry name" value="EAL_sf"/>
</dbReference>
<evidence type="ECO:0000259" key="2">
    <source>
        <dbReference type="PROSITE" id="PS50887"/>
    </source>
</evidence>
<dbReference type="SMART" id="SM00267">
    <property type="entry name" value="GGDEF"/>
    <property type="match status" value="1"/>
</dbReference>
<dbReference type="PROSITE" id="PS50883">
    <property type="entry name" value="EAL"/>
    <property type="match status" value="1"/>
</dbReference>
<dbReference type="PROSITE" id="PS50887">
    <property type="entry name" value="GGDEF"/>
    <property type="match status" value="1"/>
</dbReference>
<dbReference type="InterPro" id="IPR046342">
    <property type="entry name" value="CBS_dom_sf"/>
</dbReference>
<dbReference type="Gene3D" id="3.10.580.10">
    <property type="entry name" value="CBS-domain"/>
    <property type="match status" value="1"/>
</dbReference>
<feature type="domain" description="EAL" evidence="1">
    <location>
        <begin position="1"/>
        <end position="250"/>
    </location>
</feature>